<dbReference type="OrthoDB" id="5739516at2"/>
<evidence type="ECO:0000313" key="2">
    <source>
        <dbReference type="Proteomes" id="UP000070299"/>
    </source>
</evidence>
<comment type="caution">
    <text evidence="1">The sequence shown here is derived from an EMBL/GenBank/DDBJ whole genome shotgun (WGS) entry which is preliminary data.</text>
</comment>
<dbReference type="AlphaFoldDB" id="A0A148KLL3"/>
<reference evidence="2" key="1">
    <citation type="submission" date="2016-02" db="EMBL/GenBank/DDBJ databases">
        <authorList>
            <person name="Schultz-Johansen M."/>
            <person name="Glaring M.A."/>
            <person name="Bech P.K."/>
            <person name="Stougaard P."/>
        </authorList>
    </citation>
    <scope>NUCLEOTIDE SEQUENCE [LARGE SCALE GENOMIC DNA]</scope>
    <source>
        <strain evidence="2">S66</strain>
    </source>
</reference>
<accession>A0A148KLL3</accession>
<dbReference type="Proteomes" id="UP000070299">
    <property type="component" value="Unassembled WGS sequence"/>
</dbReference>
<protein>
    <submittedName>
        <fullName evidence="1">Uncharacterized protein</fullName>
    </submittedName>
</protein>
<gene>
    <name evidence="1" type="ORF">AX660_01165</name>
</gene>
<evidence type="ECO:0000313" key="1">
    <source>
        <dbReference type="EMBL" id="KXI27206.1"/>
    </source>
</evidence>
<dbReference type="RefSeq" id="WP_068381233.1">
    <property type="nucleotide sequence ID" value="NZ_LSNE01000014.1"/>
</dbReference>
<proteinExistence type="predicted"/>
<dbReference type="STRING" id="1799789.AX660_01165"/>
<name>A0A148KLL3_9ALTE</name>
<sequence>MKTSRDFSEVSLRLEQAYANCKDDAMTPQAQYDLYESIAIQILDSEFDEYEEGVLEEFLVAFLERKREELNIEEF</sequence>
<organism evidence="1 2">
    <name type="scientific">Paraglaciecola hydrolytica</name>
    <dbReference type="NCBI Taxonomy" id="1799789"/>
    <lineage>
        <taxon>Bacteria</taxon>
        <taxon>Pseudomonadati</taxon>
        <taxon>Pseudomonadota</taxon>
        <taxon>Gammaproteobacteria</taxon>
        <taxon>Alteromonadales</taxon>
        <taxon>Alteromonadaceae</taxon>
        <taxon>Paraglaciecola</taxon>
    </lineage>
</organism>
<dbReference type="EMBL" id="LSNE01000014">
    <property type="protein sequence ID" value="KXI27206.1"/>
    <property type="molecule type" value="Genomic_DNA"/>
</dbReference>
<keyword evidence="2" id="KW-1185">Reference proteome</keyword>